<feature type="chain" id="PRO_5039356896" evidence="6">
    <location>
        <begin position="29"/>
        <end position="433"/>
    </location>
</feature>
<dbReference type="SUPFAM" id="SSF51445">
    <property type="entry name" value="(Trans)glycosidases"/>
    <property type="match status" value="1"/>
</dbReference>
<keyword evidence="3 4" id="KW-0326">Glycosidase</keyword>
<keyword evidence="9" id="KW-1185">Reference proteome</keyword>
<dbReference type="AlphaFoldDB" id="A0A2C8YR00"/>
<feature type="signal peptide" evidence="6">
    <location>
        <begin position="1"/>
        <end position="28"/>
    </location>
</feature>
<evidence type="ECO:0000256" key="6">
    <source>
        <dbReference type="SAM" id="SignalP"/>
    </source>
</evidence>
<feature type="active site" description="Proton donor" evidence="4">
    <location>
        <position position="259"/>
    </location>
</feature>
<evidence type="ECO:0000256" key="1">
    <source>
        <dbReference type="ARBA" id="ARBA00007754"/>
    </source>
</evidence>
<dbReference type="PANTHER" id="PTHR40079">
    <property type="entry name" value="MANNAN ENDO-1,4-BETA-MANNOSIDASE E-RELATED"/>
    <property type="match status" value="1"/>
</dbReference>
<gene>
    <name evidence="8" type="ORF">SAMN06296378_0488</name>
</gene>
<evidence type="ECO:0000256" key="3">
    <source>
        <dbReference type="ARBA" id="ARBA00023295"/>
    </source>
</evidence>
<evidence type="ECO:0000256" key="5">
    <source>
        <dbReference type="SAM" id="MobiDB-lite"/>
    </source>
</evidence>
<dbReference type="PRINTS" id="PR00739">
    <property type="entry name" value="GLHYDRLASE26"/>
</dbReference>
<keyword evidence="2 4" id="KW-0378">Hydrolase</keyword>
<dbReference type="Pfam" id="PF02156">
    <property type="entry name" value="Glyco_hydro_26"/>
    <property type="match status" value="1"/>
</dbReference>
<dbReference type="PANTHER" id="PTHR40079:SF4">
    <property type="entry name" value="GH26 DOMAIN-CONTAINING PROTEIN-RELATED"/>
    <property type="match status" value="1"/>
</dbReference>
<accession>A0A2C8YR00</accession>
<protein>
    <submittedName>
        <fullName evidence="8">Glycosyl hydrolase family 26</fullName>
    </submittedName>
</protein>
<dbReference type="OrthoDB" id="9816550at2"/>
<keyword evidence="6" id="KW-0732">Signal</keyword>
<dbReference type="Proteomes" id="UP000219440">
    <property type="component" value="Unassembled WGS sequence"/>
</dbReference>
<dbReference type="InterPro" id="IPR022790">
    <property type="entry name" value="GH26_dom"/>
</dbReference>
<dbReference type="GO" id="GO:0016985">
    <property type="term" value="F:mannan endo-1,4-beta-mannosidase activity"/>
    <property type="evidence" value="ECO:0007669"/>
    <property type="project" value="InterPro"/>
</dbReference>
<evidence type="ECO:0000313" key="9">
    <source>
        <dbReference type="Proteomes" id="UP000219440"/>
    </source>
</evidence>
<evidence type="ECO:0000256" key="4">
    <source>
        <dbReference type="PROSITE-ProRule" id="PRU01100"/>
    </source>
</evidence>
<sequence>MRAHPHIRSAVAGLVVFLTVLAGSTGLAAGGNASAASSNTTLSLSPNTGPAGSTLSASGRGFPKNTAGTVTIATTHLVIQTRANGTFSADLTVPATTTSMLAVTATAGTVTASASFTVSVAPVSTAADPTAAATLTPQATTTSAPISRSRLRFGVATPGGALAHSELDAVATLVNESPSIVMSYKDFNQALSIAELDSVRARGATSLITWEPWAWGGGLSQPAYSSARVTNGTYDAYLTQWGRALAAWGQPVMLRYGHEMNGSWYPWADGVNGNAPGDFAAAWRHVHDVVTAAGATNVSWVWSPNIPYTGSTPLAGLYPGAAYVDAVALDGYNWGTSAGWSTWQAPAALFDTGLAQLRALAPGKQIIIAETSSSEAGGSKAKWNTALVAYLAKQPDVTGFVWFHFLKEADWRINSSTTSASALARALAARSVN</sequence>
<dbReference type="GO" id="GO:0006080">
    <property type="term" value="P:substituted mannan metabolic process"/>
    <property type="evidence" value="ECO:0007669"/>
    <property type="project" value="InterPro"/>
</dbReference>
<dbReference type="EMBL" id="OCST01000001">
    <property type="protein sequence ID" value="SOE52987.1"/>
    <property type="molecule type" value="Genomic_DNA"/>
</dbReference>
<proteinExistence type="inferred from homology"/>
<dbReference type="RefSeq" id="WP_097059614.1">
    <property type="nucleotide sequence ID" value="NZ_BMLC01000002.1"/>
</dbReference>
<dbReference type="InterPro" id="IPR000805">
    <property type="entry name" value="Glyco_hydro_26"/>
</dbReference>
<organism evidence="8 9">
    <name type="scientific">Salinibacterium xinjiangense</name>
    <dbReference type="NCBI Taxonomy" id="386302"/>
    <lineage>
        <taxon>Bacteria</taxon>
        <taxon>Bacillati</taxon>
        <taxon>Actinomycetota</taxon>
        <taxon>Actinomycetes</taxon>
        <taxon>Micrococcales</taxon>
        <taxon>Microbacteriaceae</taxon>
        <taxon>Salinibacterium</taxon>
    </lineage>
</organism>
<dbReference type="Gene3D" id="3.20.20.80">
    <property type="entry name" value="Glycosidases"/>
    <property type="match status" value="1"/>
</dbReference>
<evidence type="ECO:0000259" key="7">
    <source>
        <dbReference type="PROSITE" id="PS51764"/>
    </source>
</evidence>
<feature type="region of interest" description="Disordered" evidence="5">
    <location>
        <begin position="39"/>
        <end position="60"/>
    </location>
</feature>
<name>A0A2C8YR00_9MICO</name>
<comment type="similarity">
    <text evidence="1 4">Belongs to the glycosyl hydrolase 26 family.</text>
</comment>
<feature type="active site" description="Nucleophile" evidence="4">
    <location>
        <position position="370"/>
    </location>
</feature>
<dbReference type="PROSITE" id="PS51764">
    <property type="entry name" value="GH26"/>
    <property type="match status" value="1"/>
</dbReference>
<feature type="compositionally biased region" description="Low complexity" evidence="5">
    <location>
        <begin position="39"/>
        <end position="49"/>
    </location>
</feature>
<reference evidence="8 9" key="1">
    <citation type="submission" date="2017-09" db="EMBL/GenBank/DDBJ databases">
        <authorList>
            <person name="Ehlers B."/>
            <person name="Leendertz F.H."/>
        </authorList>
    </citation>
    <scope>NUCLEOTIDE SEQUENCE [LARGE SCALE GENOMIC DNA]</scope>
    <source>
        <strain evidence="8 9">CGMCC 1.05381</strain>
    </source>
</reference>
<dbReference type="InterPro" id="IPR017853">
    <property type="entry name" value="GH"/>
</dbReference>
<feature type="domain" description="GH26" evidence="7">
    <location>
        <begin position="129"/>
        <end position="426"/>
    </location>
</feature>
<evidence type="ECO:0000313" key="8">
    <source>
        <dbReference type="EMBL" id="SOE52987.1"/>
    </source>
</evidence>
<evidence type="ECO:0000256" key="2">
    <source>
        <dbReference type="ARBA" id="ARBA00022801"/>
    </source>
</evidence>